<name>A0ABU5K7A6_9ACTN</name>
<dbReference type="Proteomes" id="UP001291999">
    <property type="component" value="Unassembled WGS sequence"/>
</dbReference>
<sequence>MTSDPQSIPQSLTLPDGRRLEFLVGGATDGVTLLHHSGTPSAAVVDPSLWDAAGRAGLRLVTYSRPGYGASTPRPTPDGWPVPLVADAEDSAALLDHLGVEAFVTLGHSGGGPRALACAATMPDRCRAVASLAGVAPYGADGLDWDAGMGPENVRDFEAAVAGREAFRAIAVGQAEELGAVTADDIVAAFGGLVDEVDAGALTGEFAEVVAASFRHAMAQGPVGMVEDTLQIVRPWGIDVADLTVPVSVWQGAHDKMVPFDHGRWLAGAIPGARAHLFDDEGHISLVARYDEILADLRELAGL</sequence>
<evidence type="ECO:0000313" key="2">
    <source>
        <dbReference type="EMBL" id="MDZ5660325.1"/>
    </source>
</evidence>
<dbReference type="PANTHER" id="PTHR43433:SF10">
    <property type="entry name" value="AB HYDROLASE-1 DOMAIN-CONTAINING PROTEIN"/>
    <property type="match status" value="1"/>
</dbReference>
<protein>
    <submittedName>
        <fullName evidence="2">Alpha/beta hydrolase</fullName>
    </submittedName>
</protein>
<keyword evidence="3" id="KW-1185">Reference proteome</keyword>
<keyword evidence="2" id="KW-0378">Hydrolase</keyword>
<dbReference type="InterPro" id="IPR050471">
    <property type="entry name" value="AB_hydrolase"/>
</dbReference>
<dbReference type="InterPro" id="IPR029058">
    <property type="entry name" value="AB_hydrolase_fold"/>
</dbReference>
<reference evidence="2 3" key="1">
    <citation type="submission" date="2023-11" db="EMBL/GenBank/DDBJ databases">
        <title>Novel species in genus Nocardioides.</title>
        <authorList>
            <person name="Zhou H."/>
        </authorList>
    </citation>
    <scope>NUCLEOTIDE SEQUENCE [LARGE SCALE GENOMIC DNA]</scope>
    <source>
        <strain evidence="2 3">S-58</strain>
    </source>
</reference>
<organism evidence="2 3">
    <name type="scientific">Nocardioides renjunii</name>
    <dbReference type="NCBI Taxonomy" id="3095075"/>
    <lineage>
        <taxon>Bacteria</taxon>
        <taxon>Bacillati</taxon>
        <taxon>Actinomycetota</taxon>
        <taxon>Actinomycetes</taxon>
        <taxon>Propionibacteriales</taxon>
        <taxon>Nocardioidaceae</taxon>
        <taxon>Nocardioides</taxon>
    </lineage>
</organism>
<dbReference type="SUPFAM" id="SSF53474">
    <property type="entry name" value="alpha/beta-Hydrolases"/>
    <property type="match status" value="1"/>
</dbReference>
<dbReference type="EMBL" id="JAXQPW010000001">
    <property type="protein sequence ID" value="MDZ5660325.1"/>
    <property type="molecule type" value="Genomic_DNA"/>
</dbReference>
<dbReference type="Gene3D" id="3.40.50.1820">
    <property type="entry name" value="alpha/beta hydrolase"/>
    <property type="match status" value="1"/>
</dbReference>
<dbReference type="RefSeq" id="WP_322422890.1">
    <property type="nucleotide sequence ID" value="NZ_JAXQPW010000001.1"/>
</dbReference>
<proteinExistence type="predicted"/>
<evidence type="ECO:0000313" key="3">
    <source>
        <dbReference type="Proteomes" id="UP001291999"/>
    </source>
</evidence>
<dbReference type="GO" id="GO:0016787">
    <property type="term" value="F:hydrolase activity"/>
    <property type="evidence" value="ECO:0007669"/>
    <property type="project" value="UniProtKB-KW"/>
</dbReference>
<accession>A0ABU5K7A6</accession>
<gene>
    <name evidence="2" type="ORF">SFC79_01000</name>
</gene>
<dbReference type="InterPro" id="IPR000073">
    <property type="entry name" value="AB_hydrolase_1"/>
</dbReference>
<dbReference type="PANTHER" id="PTHR43433">
    <property type="entry name" value="HYDROLASE, ALPHA/BETA FOLD FAMILY PROTEIN"/>
    <property type="match status" value="1"/>
</dbReference>
<comment type="caution">
    <text evidence="2">The sequence shown here is derived from an EMBL/GenBank/DDBJ whole genome shotgun (WGS) entry which is preliminary data.</text>
</comment>
<feature type="domain" description="AB hydrolase-1" evidence="1">
    <location>
        <begin position="34"/>
        <end position="286"/>
    </location>
</feature>
<evidence type="ECO:0000259" key="1">
    <source>
        <dbReference type="Pfam" id="PF00561"/>
    </source>
</evidence>
<dbReference type="Pfam" id="PF00561">
    <property type="entry name" value="Abhydrolase_1"/>
    <property type="match status" value="1"/>
</dbReference>